<sequence>MVSFLSSIVILILGYLTYGKFVEKVFGVDEKRPTPAVSINDGVDFVPLSWPRIFLIQFLNIAGLGPIFGAVMGALFGPAAFIWIVLGSIFAGAVHDYFSGMLSIRHDGKSISEIVGIYLGENARKIMRVFSVVLLILVGTVFMTGPAQLLANLKLAGLSSMSIWLAIIIVYYFLATILPVDKVIGKIYPLFGAALLIMAIGIGSMLVIKGYNIPEIALTNMHPDGLPIWPMLFVTIACGAISGFHATQSPMMARCLPNEKYGRRVFYGAMISEGIIALIWAAAAMTFFDGGVLGLKAVVAEGGAGAVVSEISSSLLGPIGGVLAMLGVIACPITSGDTAFRSARLVIADAVGAEQGKTKNRLTLAIPIFAIGFILTRIDFSIIWRYFAWSNQTLAMIVLWTTAAYLIKSKKLHWIATAPATFMTAVSITYILQAPEGFSLPTTISYPVGIVAAITALILFMKKFGKDNKALEKANA</sequence>
<feature type="domain" description="CstA N-terminal" evidence="8">
    <location>
        <begin position="5"/>
        <end position="152"/>
    </location>
</feature>
<comment type="caution">
    <text evidence="9">The sequence shown here is derived from an EMBL/GenBank/DDBJ whole genome shotgun (WGS) entry which is preliminary data.</text>
</comment>
<dbReference type="InterPro" id="IPR051605">
    <property type="entry name" value="CstA"/>
</dbReference>
<dbReference type="GO" id="GO:0009267">
    <property type="term" value="P:cellular response to starvation"/>
    <property type="evidence" value="ECO:0007669"/>
    <property type="project" value="InterPro"/>
</dbReference>
<keyword evidence="6 7" id="KW-0472">Membrane</keyword>
<feature type="transmembrane region" description="Helical" evidence="7">
    <location>
        <begin position="129"/>
        <end position="149"/>
    </location>
</feature>
<evidence type="ECO:0000256" key="4">
    <source>
        <dbReference type="ARBA" id="ARBA00022692"/>
    </source>
</evidence>
<feature type="transmembrane region" description="Helical" evidence="7">
    <location>
        <begin position="228"/>
        <end position="244"/>
    </location>
</feature>
<dbReference type="InterPro" id="IPR003706">
    <property type="entry name" value="CstA_N"/>
</dbReference>
<protein>
    <submittedName>
        <fullName evidence="9">Carbon starvation protein A</fullName>
    </submittedName>
</protein>
<dbReference type="OrthoDB" id="9761224at2"/>
<reference evidence="9 10" key="1">
    <citation type="journal article" date="2015" name="Geomicrobiol. J.">
        <title>Caldisalinibacter kiritimatiensis gen. nov., sp. nov., a moderately thermohalophilic thiosulfate-reducing bacterium from a hypersaline microbial mat.</title>
        <authorList>
            <person name="Ben Hania W."/>
            <person name="Joseph M."/>
            <person name="Fiebig A."/>
            <person name="Bunk B."/>
            <person name="Klenk H.-P."/>
            <person name="Fardeau M.-L."/>
            <person name="Spring S."/>
        </authorList>
    </citation>
    <scope>NUCLEOTIDE SEQUENCE [LARGE SCALE GENOMIC DNA]</scope>
    <source>
        <strain evidence="9 10">L21-TH-D2</strain>
    </source>
</reference>
<proteinExistence type="inferred from homology"/>
<dbReference type="PANTHER" id="PTHR30252:SF4">
    <property type="entry name" value="CARBON STARVATION"/>
    <property type="match status" value="1"/>
</dbReference>
<dbReference type="Proteomes" id="UP000013378">
    <property type="component" value="Unassembled WGS sequence"/>
</dbReference>
<feature type="domain" description="CstA N-terminal" evidence="8">
    <location>
        <begin position="161"/>
        <end position="296"/>
    </location>
</feature>
<comment type="subcellular location">
    <subcellularLocation>
        <location evidence="1">Cell membrane</location>
        <topology evidence="1">Multi-pass membrane protein</topology>
    </subcellularLocation>
</comment>
<evidence type="ECO:0000313" key="10">
    <source>
        <dbReference type="Proteomes" id="UP000013378"/>
    </source>
</evidence>
<dbReference type="Pfam" id="PF02554">
    <property type="entry name" value="CstA"/>
    <property type="match status" value="2"/>
</dbReference>
<evidence type="ECO:0000256" key="2">
    <source>
        <dbReference type="ARBA" id="ARBA00007755"/>
    </source>
</evidence>
<evidence type="ECO:0000256" key="6">
    <source>
        <dbReference type="ARBA" id="ARBA00023136"/>
    </source>
</evidence>
<feature type="transmembrane region" description="Helical" evidence="7">
    <location>
        <begin position="386"/>
        <end position="407"/>
    </location>
</feature>
<evidence type="ECO:0000256" key="5">
    <source>
        <dbReference type="ARBA" id="ARBA00022989"/>
    </source>
</evidence>
<keyword evidence="10" id="KW-1185">Reference proteome</keyword>
<name>R1AS53_9FIRM</name>
<feature type="transmembrane region" description="Helical" evidence="7">
    <location>
        <begin position="67"/>
        <end position="94"/>
    </location>
</feature>
<feature type="transmembrane region" description="Helical" evidence="7">
    <location>
        <begin position="362"/>
        <end position="380"/>
    </location>
</feature>
<feature type="transmembrane region" description="Helical" evidence="7">
    <location>
        <begin position="315"/>
        <end position="334"/>
    </location>
</feature>
<keyword evidence="5 7" id="KW-1133">Transmembrane helix</keyword>
<organism evidence="9 10">
    <name type="scientific">Caldisalinibacter kiritimatiensis</name>
    <dbReference type="NCBI Taxonomy" id="1304284"/>
    <lineage>
        <taxon>Bacteria</taxon>
        <taxon>Bacillati</taxon>
        <taxon>Bacillota</taxon>
        <taxon>Tissierellia</taxon>
        <taxon>Tissierellales</taxon>
        <taxon>Thermohalobacteraceae</taxon>
        <taxon>Caldisalinibacter</taxon>
    </lineage>
</organism>
<feature type="transmembrane region" description="Helical" evidence="7">
    <location>
        <begin position="414"/>
        <end position="432"/>
    </location>
</feature>
<evidence type="ECO:0000256" key="3">
    <source>
        <dbReference type="ARBA" id="ARBA00022475"/>
    </source>
</evidence>
<evidence type="ECO:0000256" key="1">
    <source>
        <dbReference type="ARBA" id="ARBA00004651"/>
    </source>
</evidence>
<evidence type="ECO:0000313" key="9">
    <source>
        <dbReference type="EMBL" id="EOC99471.1"/>
    </source>
</evidence>
<feature type="transmembrane region" description="Helical" evidence="7">
    <location>
        <begin position="187"/>
        <end position="208"/>
    </location>
</feature>
<gene>
    <name evidence="9" type="ORF">L21TH_2476</name>
</gene>
<dbReference type="PATRIC" id="fig|1304284.3.peg.2430"/>
<evidence type="ECO:0000256" key="7">
    <source>
        <dbReference type="SAM" id="Phobius"/>
    </source>
</evidence>
<dbReference type="PANTHER" id="PTHR30252">
    <property type="entry name" value="INNER MEMBRANE PEPTIDE TRANSPORTER"/>
    <property type="match status" value="1"/>
</dbReference>
<feature type="transmembrane region" description="Helical" evidence="7">
    <location>
        <begin position="161"/>
        <end position="180"/>
    </location>
</feature>
<feature type="transmembrane region" description="Helical" evidence="7">
    <location>
        <begin position="265"/>
        <end position="288"/>
    </location>
</feature>
<evidence type="ECO:0000259" key="8">
    <source>
        <dbReference type="Pfam" id="PF02554"/>
    </source>
</evidence>
<accession>R1AS53</accession>
<keyword evidence="3" id="KW-1003">Cell membrane</keyword>
<dbReference type="AlphaFoldDB" id="R1AS53"/>
<keyword evidence="4 7" id="KW-0812">Transmembrane</keyword>
<dbReference type="RefSeq" id="WP_006317012.1">
    <property type="nucleotide sequence ID" value="NZ_ARZA01000269.1"/>
</dbReference>
<comment type="similarity">
    <text evidence="2">Belongs to the peptide transporter carbon starvation (CstA) (TC 2.A.114) family.</text>
</comment>
<dbReference type="STRING" id="1304284.L21TH_2476"/>
<dbReference type="eggNOG" id="COG1966">
    <property type="taxonomic scope" value="Bacteria"/>
</dbReference>
<dbReference type="GO" id="GO:0005886">
    <property type="term" value="C:plasma membrane"/>
    <property type="evidence" value="ECO:0007669"/>
    <property type="project" value="UniProtKB-SubCell"/>
</dbReference>
<feature type="transmembrane region" description="Helical" evidence="7">
    <location>
        <begin position="444"/>
        <end position="461"/>
    </location>
</feature>
<dbReference type="EMBL" id="ARZA01000269">
    <property type="protein sequence ID" value="EOC99471.1"/>
    <property type="molecule type" value="Genomic_DNA"/>
</dbReference>